<dbReference type="EMBL" id="CP036343">
    <property type="protein sequence ID" value="QDT91627.1"/>
    <property type="molecule type" value="Genomic_DNA"/>
</dbReference>
<keyword evidence="2" id="KW-1185">Reference proteome</keyword>
<accession>A0A517VF85</accession>
<name>A0A517VF85_9PLAN</name>
<dbReference type="KEGG" id="gax:Pan161_32890"/>
<sequence length="48" mass="5476">MSLPPLPLDVFIEDFPHKELDDVLRSMSLNSHITISPAKRVYVGQKIQ</sequence>
<dbReference type="AlphaFoldDB" id="A0A517VF85"/>
<protein>
    <submittedName>
        <fullName evidence="1">Uncharacterized protein</fullName>
    </submittedName>
</protein>
<gene>
    <name evidence="1" type="ORF">Pan161_32890</name>
</gene>
<organism evidence="1 2">
    <name type="scientific">Gimesia algae</name>
    <dbReference type="NCBI Taxonomy" id="2527971"/>
    <lineage>
        <taxon>Bacteria</taxon>
        <taxon>Pseudomonadati</taxon>
        <taxon>Planctomycetota</taxon>
        <taxon>Planctomycetia</taxon>
        <taxon>Planctomycetales</taxon>
        <taxon>Planctomycetaceae</taxon>
        <taxon>Gimesia</taxon>
    </lineage>
</organism>
<reference evidence="1 2" key="1">
    <citation type="submission" date="2019-02" db="EMBL/GenBank/DDBJ databases">
        <title>Deep-cultivation of Planctomycetes and their phenomic and genomic characterization uncovers novel biology.</title>
        <authorList>
            <person name="Wiegand S."/>
            <person name="Jogler M."/>
            <person name="Boedeker C."/>
            <person name="Pinto D."/>
            <person name="Vollmers J."/>
            <person name="Rivas-Marin E."/>
            <person name="Kohn T."/>
            <person name="Peeters S.H."/>
            <person name="Heuer A."/>
            <person name="Rast P."/>
            <person name="Oberbeckmann S."/>
            <person name="Bunk B."/>
            <person name="Jeske O."/>
            <person name="Meyerdierks A."/>
            <person name="Storesund J.E."/>
            <person name="Kallscheuer N."/>
            <person name="Luecker S."/>
            <person name="Lage O.M."/>
            <person name="Pohl T."/>
            <person name="Merkel B.J."/>
            <person name="Hornburger P."/>
            <person name="Mueller R.-W."/>
            <person name="Bruemmer F."/>
            <person name="Labrenz M."/>
            <person name="Spormann A.M."/>
            <person name="Op den Camp H."/>
            <person name="Overmann J."/>
            <person name="Amann R."/>
            <person name="Jetten M.S.M."/>
            <person name="Mascher T."/>
            <person name="Medema M.H."/>
            <person name="Devos D.P."/>
            <person name="Kaster A.-K."/>
            <person name="Ovreas L."/>
            <person name="Rohde M."/>
            <person name="Galperin M.Y."/>
            <person name="Jogler C."/>
        </authorList>
    </citation>
    <scope>NUCLEOTIDE SEQUENCE [LARGE SCALE GENOMIC DNA]</scope>
    <source>
        <strain evidence="1 2">Pan161</strain>
    </source>
</reference>
<evidence type="ECO:0000313" key="1">
    <source>
        <dbReference type="EMBL" id="QDT91627.1"/>
    </source>
</evidence>
<evidence type="ECO:0000313" key="2">
    <source>
        <dbReference type="Proteomes" id="UP000316855"/>
    </source>
</evidence>
<dbReference type="Proteomes" id="UP000316855">
    <property type="component" value="Chromosome"/>
</dbReference>
<proteinExistence type="predicted"/>